<organism evidence="11 12">
    <name type="scientific">Fodinibius salicampi</name>
    <dbReference type="NCBI Taxonomy" id="1920655"/>
    <lineage>
        <taxon>Bacteria</taxon>
        <taxon>Pseudomonadati</taxon>
        <taxon>Balneolota</taxon>
        <taxon>Balneolia</taxon>
        <taxon>Balneolales</taxon>
        <taxon>Balneolaceae</taxon>
        <taxon>Fodinibius</taxon>
    </lineage>
</organism>
<evidence type="ECO:0000256" key="4">
    <source>
        <dbReference type="ARBA" id="ARBA00022723"/>
    </source>
</evidence>
<evidence type="ECO:0000313" key="11">
    <source>
        <dbReference type="EMBL" id="MCW9712202.1"/>
    </source>
</evidence>
<dbReference type="InterPro" id="IPR030963">
    <property type="entry name" value="DHQ_synth_fam"/>
</dbReference>
<keyword evidence="8" id="KW-0170">Cobalt</keyword>
<accession>A0ABT3PWI2</accession>
<feature type="domain" description="3-dehydroquinate synthase N-terminal" evidence="9">
    <location>
        <begin position="82"/>
        <end position="195"/>
    </location>
</feature>
<evidence type="ECO:0000256" key="1">
    <source>
        <dbReference type="ARBA" id="ARBA00001911"/>
    </source>
</evidence>
<proteinExistence type="predicted"/>
<dbReference type="Gene3D" id="1.20.1090.10">
    <property type="entry name" value="Dehydroquinate synthase-like - alpha domain"/>
    <property type="match status" value="1"/>
</dbReference>
<dbReference type="Proteomes" id="UP001207337">
    <property type="component" value="Unassembled WGS sequence"/>
</dbReference>
<dbReference type="InterPro" id="IPR030960">
    <property type="entry name" value="DHQS/DOIS_N"/>
</dbReference>
<evidence type="ECO:0000256" key="8">
    <source>
        <dbReference type="ARBA" id="ARBA00023285"/>
    </source>
</evidence>
<dbReference type="PANTHER" id="PTHR43622:SF7">
    <property type="entry name" value="3-DEHYDROQUINATE SYNTHASE, CHLOROPLASTIC"/>
    <property type="match status" value="1"/>
</dbReference>
<comment type="cofactor">
    <cofactor evidence="2">
        <name>Co(2+)</name>
        <dbReference type="ChEBI" id="CHEBI:48828"/>
    </cofactor>
</comment>
<dbReference type="InterPro" id="IPR050071">
    <property type="entry name" value="Dehydroquinate_synthase"/>
</dbReference>
<keyword evidence="3" id="KW-0028">Amino-acid biosynthesis</keyword>
<keyword evidence="5" id="KW-0520">NAD</keyword>
<evidence type="ECO:0000256" key="5">
    <source>
        <dbReference type="ARBA" id="ARBA00023027"/>
    </source>
</evidence>
<evidence type="ECO:0000256" key="6">
    <source>
        <dbReference type="ARBA" id="ARBA00023141"/>
    </source>
</evidence>
<feature type="domain" description="3-dehydroquinate synthase C-terminal" evidence="10">
    <location>
        <begin position="197"/>
        <end position="327"/>
    </location>
</feature>
<evidence type="ECO:0000313" key="12">
    <source>
        <dbReference type="Proteomes" id="UP001207337"/>
    </source>
</evidence>
<evidence type="ECO:0000256" key="7">
    <source>
        <dbReference type="ARBA" id="ARBA00023239"/>
    </source>
</evidence>
<dbReference type="GO" id="GO:0003856">
    <property type="term" value="F:3-dehydroquinate synthase activity"/>
    <property type="evidence" value="ECO:0007669"/>
    <property type="project" value="UniProtKB-EC"/>
</dbReference>
<gene>
    <name evidence="11" type="ORF">LQ318_04710</name>
</gene>
<evidence type="ECO:0000256" key="2">
    <source>
        <dbReference type="ARBA" id="ARBA00001941"/>
    </source>
</evidence>
<comment type="caution">
    <text evidence="11">The sequence shown here is derived from an EMBL/GenBank/DDBJ whole genome shotgun (WGS) entry which is preliminary data.</text>
</comment>
<protein>
    <submittedName>
        <fullName evidence="11">3-dehydroquinate synthase</fullName>
        <ecNumber evidence="11">4.2.3.4</ecNumber>
    </submittedName>
</protein>
<dbReference type="Pfam" id="PF01761">
    <property type="entry name" value="DHQ_synthase"/>
    <property type="match status" value="1"/>
</dbReference>
<keyword evidence="4" id="KW-0479">Metal-binding</keyword>
<evidence type="ECO:0000259" key="10">
    <source>
        <dbReference type="Pfam" id="PF24621"/>
    </source>
</evidence>
<dbReference type="NCBIfam" id="NF004852">
    <property type="entry name" value="PRK06203.1"/>
    <property type="match status" value="1"/>
</dbReference>
<dbReference type="PIRSF" id="PIRSF001455">
    <property type="entry name" value="DHQ_synth"/>
    <property type="match status" value="1"/>
</dbReference>
<evidence type="ECO:0000259" key="9">
    <source>
        <dbReference type="Pfam" id="PF01761"/>
    </source>
</evidence>
<dbReference type="PANTHER" id="PTHR43622">
    <property type="entry name" value="3-DEHYDROQUINATE SYNTHASE"/>
    <property type="match status" value="1"/>
</dbReference>
<dbReference type="EC" id="4.2.3.4" evidence="11"/>
<name>A0ABT3PWI2_9BACT</name>
<dbReference type="EMBL" id="JAJNDC010000001">
    <property type="protein sequence ID" value="MCW9712202.1"/>
    <property type="molecule type" value="Genomic_DNA"/>
</dbReference>
<keyword evidence="7 11" id="KW-0456">Lyase</keyword>
<dbReference type="Gene3D" id="3.40.50.1970">
    <property type="match status" value="1"/>
</dbReference>
<dbReference type="SUPFAM" id="SSF56796">
    <property type="entry name" value="Dehydroquinate synthase-like"/>
    <property type="match status" value="1"/>
</dbReference>
<dbReference type="InterPro" id="IPR056179">
    <property type="entry name" value="DHQS_C"/>
</dbReference>
<comment type="cofactor">
    <cofactor evidence="1">
        <name>NAD(+)</name>
        <dbReference type="ChEBI" id="CHEBI:57540"/>
    </cofactor>
</comment>
<keyword evidence="6" id="KW-0057">Aromatic amino acid biosynthesis</keyword>
<dbReference type="CDD" id="cd08198">
    <property type="entry name" value="DHQS-like"/>
    <property type="match status" value="1"/>
</dbReference>
<evidence type="ECO:0000256" key="3">
    <source>
        <dbReference type="ARBA" id="ARBA00022605"/>
    </source>
</evidence>
<keyword evidence="12" id="KW-1185">Reference proteome</keyword>
<sequence>MKKIKQKVPVSFSYDVIFTEGLFDTNNELFAELIASASPEVARKVLFVLDEGMYEHHPQLFENIKEYARHFNDTFTLIEEPIVIPGGEAAKNDQSHVDEVHRAINEAGLDRHSYVAIIGGGAVIDTAGYAAATAHRGIRAIRIPTTVLAQNDAAVGVKNGINAFGKKNFLGTFLPPFAVINDSRFLSTLDQRDWRSGVSEAIKVALLKDAEFFSFIEENGEALDQRDGEAMDELIYRCAEFHLDHIANSGDPFEMGSSRPLDFGHWSAHKLEQLTDYELRHGEAVAIGICLDVTYSYLDGLITQNEWQRILETFKSCGFKLWVPELQKNAEHPESEDSIFSGLEEFREHLGGQLTIMLLDAIGKGKEVHEVNYELYREAIEKLKSYEQQLETQRA</sequence>
<reference evidence="11 12" key="1">
    <citation type="submission" date="2021-11" db="EMBL/GenBank/DDBJ databases">
        <title>Aliifidinibius sp. nov., a new bacterium isolated from saline soil.</title>
        <authorList>
            <person name="Galisteo C."/>
            <person name="De La Haba R."/>
            <person name="Sanchez-Porro C."/>
            <person name="Ventosa A."/>
        </authorList>
    </citation>
    <scope>NUCLEOTIDE SEQUENCE [LARGE SCALE GENOMIC DNA]</scope>
    <source>
        <strain evidence="11 12">KACC 190600</strain>
    </source>
</reference>
<dbReference type="Pfam" id="PF24621">
    <property type="entry name" value="DHQS_C"/>
    <property type="match status" value="1"/>
</dbReference>